<dbReference type="GO" id="GO:0003677">
    <property type="term" value="F:DNA binding"/>
    <property type="evidence" value="ECO:0007669"/>
    <property type="project" value="InterPro"/>
</dbReference>
<dbReference type="InterPro" id="IPR044972">
    <property type="entry name" value="Mot1"/>
</dbReference>
<feature type="region of interest" description="Disordered" evidence="1">
    <location>
        <begin position="86"/>
        <end position="110"/>
    </location>
</feature>
<evidence type="ECO:0000313" key="2">
    <source>
        <dbReference type="EMBL" id="KAG2237713.1"/>
    </source>
</evidence>
<feature type="non-terminal residue" evidence="2">
    <location>
        <position position="1"/>
    </location>
</feature>
<comment type="caution">
    <text evidence="2">The sequence shown here is derived from an EMBL/GenBank/DDBJ whole genome shotgun (WGS) entry which is preliminary data.</text>
</comment>
<dbReference type="PANTHER" id="PTHR36498">
    <property type="entry name" value="TATA-BINDING PROTEIN-ASSOCIATED FACTOR 172"/>
    <property type="match status" value="1"/>
</dbReference>
<proteinExistence type="predicted"/>
<keyword evidence="3" id="KW-1185">Reference proteome</keyword>
<sequence length="141" mass="16084">MDQEDEEEEDLHKLQFDQFDLASVLQHGKLLLGSAGKEYDIDFSDMTPQERLELQRRNLRERLGLGHQFMDVDLVDELDLETKQIKIQQTKSSKSPSPSPSTSTAPTPAVAEINMAGLSARERNMLKRKLKLESKMKGKKE</sequence>
<gene>
    <name evidence="2" type="ORF">INT48_009651</name>
</gene>
<dbReference type="Proteomes" id="UP000613177">
    <property type="component" value="Unassembled WGS sequence"/>
</dbReference>
<dbReference type="GO" id="GO:0017025">
    <property type="term" value="F:TBP-class protein binding"/>
    <property type="evidence" value="ECO:0007669"/>
    <property type="project" value="InterPro"/>
</dbReference>
<organism evidence="2 3">
    <name type="scientific">Thamnidium elegans</name>
    <dbReference type="NCBI Taxonomy" id="101142"/>
    <lineage>
        <taxon>Eukaryota</taxon>
        <taxon>Fungi</taxon>
        <taxon>Fungi incertae sedis</taxon>
        <taxon>Mucoromycota</taxon>
        <taxon>Mucoromycotina</taxon>
        <taxon>Mucoromycetes</taxon>
        <taxon>Mucorales</taxon>
        <taxon>Mucorineae</taxon>
        <taxon>Mucoraceae</taxon>
        <taxon>Thamnidium</taxon>
    </lineage>
</organism>
<protein>
    <submittedName>
        <fullName evidence="2">Uncharacterized protein</fullName>
    </submittedName>
</protein>
<feature type="compositionally biased region" description="Low complexity" evidence="1">
    <location>
        <begin position="86"/>
        <end position="109"/>
    </location>
</feature>
<dbReference type="GO" id="GO:0016887">
    <property type="term" value="F:ATP hydrolysis activity"/>
    <property type="evidence" value="ECO:0007669"/>
    <property type="project" value="InterPro"/>
</dbReference>
<accession>A0A8H7W2P0</accession>
<reference evidence="2" key="1">
    <citation type="submission" date="2021-01" db="EMBL/GenBank/DDBJ databases">
        <title>Metabolic potential, ecology and presence of endohyphal bacteria is reflected in genomic diversity of Mucoromycotina.</title>
        <authorList>
            <person name="Muszewska A."/>
            <person name="Okrasinska A."/>
            <person name="Steczkiewicz K."/>
            <person name="Drgas O."/>
            <person name="Orlowska M."/>
            <person name="Perlinska-Lenart U."/>
            <person name="Aleksandrzak-Piekarczyk T."/>
            <person name="Szatraj K."/>
            <person name="Zielenkiewicz U."/>
            <person name="Pilsyk S."/>
            <person name="Malc E."/>
            <person name="Mieczkowski P."/>
            <person name="Kruszewska J.S."/>
            <person name="Biernat P."/>
            <person name="Pawlowska J."/>
        </authorList>
    </citation>
    <scope>NUCLEOTIDE SEQUENCE</scope>
    <source>
        <strain evidence="2">WA0000018081</strain>
    </source>
</reference>
<dbReference type="AlphaFoldDB" id="A0A8H7W2P0"/>
<name>A0A8H7W2P0_9FUNG</name>
<evidence type="ECO:0000313" key="3">
    <source>
        <dbReference type="Proteomes" id="UP000613177"/>
    </source>
</evidence>
<evidence type="ECO:0000256" key="1">
    <source>
        <dbReference type="SAM" id="MobiDB-lite"/>
    </source>
</evidence>
<dbReference type="PANTHER" id="PTHR36498:SF1">
    <property type="entry name" value="TATA-BINDING PROTEIN-ASSOCIATED FACTOR 172"/>
    <property type="match status" value="1"/>
</dbReference>
<dbReference type="EMBL" id="JAEPRE010000003">
    <property type="protein sequence ID" value="KAG2237713.1"/>
    <property type="molecule type" value="Genomic_DNA"/>
</dbReference>